<dbReference type="SUPFAM" id="SSF53649">
    <property type="entry name" value="Alkaline phosphatase-like"/>
    <property type="match status" value="1"/>
</dbReference>
<feature type="transmembrane region" description="Helical" evidence="11">
    <location>
        <begin position="892"/>
        <end position="911"/>
    </location>
</feature>
<proteinExistence type="inferred from homology"/>
<dbReference type="InterPro" id="IPR002591">
    <property type="entry name" value="Phosphodiest/P_Trfase"/>
</dbReference>
<dbReference type="PANTHER" id="PTHR23072">
    <property type="entry name" value="PHOSPHATIDYLINOSITOL GLYCAN-RELATED"/>
    <property type="match status" value="1"/>
</dbReference>
<dbReference type="GeneID" id="117243427"/>
<evidence type="ECO:0000259" key="12">
    <source>
        <dbReference type="Pfam" id="PF19316"/>
    </source>
</evidence>
<name>A0A6J3LMU7_9HYME</name>
<evidence type="ECO:0000256" key="4">
    <source>
        <dbReference type="ARBA" id="ARBA00022502"/>
    </source>
</evidence>
<dbReference type="InterPro" id="IPR017850">
    <property type="entry name" value="Alkaline_phosphatase_core_sf"/>
</dbReference>
<dbReference type="CDD" id="cd16024">
    <property type="entry name" value="GPI_EPT_2"/>
    <property type="match status" value="1"/>
</dbReference>
<sequence length="920" mass="105513">MEIIEKKEMDRNIVILLYIIFVGFLSIALFLYGFFPLMYYDNTIATQDNIPEFIENTRIKIDTLYQPIAKRLIIMVIDALRWDFITGSIGKIAMPVTSSLISNSSASLLQTKVQLPTVTMPRIKAITTGMIPSFIDVVLNFGSKPVTGDNVLLQAKRTGYKSVFYGDDTWITLFPSIFDRYDGTTSFFVTDFTEVDNNVTRHIHKELYNNNNWSIMILHYLGLDHIGHVHGPFSPLIKTKLKEMDSVIAEIQIKVQEWNQNNDSTLFIVCGDHGMKDSGGHGGSTISETTVPFIAIGGKSHKNHIEGPIEISQIDIASTLSVILGVPIPYSNIGTIFLDSLYDLPISKKLFILYYNSNQIFNHFKKLANYESEYAYHKYLEAIKLHNAWLNIKDYPDGMTDDIVLCYKTALKGMKEVLMYSIIKYDFQIITISIIFLCHIICILLGKMSSKSAPLKNVAFFIILNVLSWLFVSYVWKDENTVLLDTKNLLATVITLCIMIVLIINSYLLANIRGFHIFRSKKTDKGVEKWLLSFGSLIHAISLAGTSFVEEEHQTWYFYWVTVLVSLLYNFITKFLRSHYQQNLHAQISIKLLLLLIGHRTLRKLNSTGDKYAHLPDIAGFLIKQESKMGMTIVLIIGLVLLMWIDLIHGSRKRKDLSFLLNSIACMCIYLRHMHNNMVIKIPFYPQTRGIFEVQIYWFLLIMNFVNYIYDLIHIRKCNASSFLRISLYFILQMWIMIAAMLHQPHSVILLPFQIIVSSVIYEINKNGTTQDIQVLYVLAGNVFYFYQGNSNSLATIDVAAGYIGIQSYMPFINGSLLLINTYAAPVLAYFLLIYHAILQHPYNTPEIITRFSKTCIKWRLLPIAIYTIIISIQRHHLFVWSVFSPKLLYEAVHSVVICLAVFVMLILATVQEIINNYER</sequence>
<evidence type="ECO:0000256" key="1">
    <source>
        <dbReference type="ARBA" id="ARBA00004477"/>
    </source>
</evidence>
<keyword evidence="6 11" id="KW-0812">Transmembrane</keyword>
<evidence type="ECO:0000256" key="3">
    <source>
        <dbReference type="ARBA" id="ARBA00005315"/>
    </source>
</evidence>
<dbReference type="Pfam" id="PF19316">
    <property type="entry name" value="PIGO_PIGG"/>
    <property type="match status" value="1"/>
</dbReference>
<comment type="similarity">
    <text evidence="3">Belongs to the PIGG/PIGN/PIGO family. PIGG subfamily.</text>
</comment>
<organism evidence="13 14">
    <name type="scientific">Bombus vosnesenskii</name>
    <dbReference type="NCBI Taxonomy" id="207650"/>
    <lineage>
        <taxon>Eukaryota</taxon>
        <taxon>Metazoa</taxon>
        <taxon>Ecdysozoa</taxon>
        <taxon>Arthropoda</taxon>
        <taxon>Hexapoda</taxon>
        <taxon>Insecta</taxon>
        <taxon>Pterygota</taxon>
        <taxon>Neoptera</taxon>
        <taxon>Endopterygota</taxon>
        <taxon>Hymenoptera</taxon>
        <taxon>Apocrita</taxon>
        <taxon>Aculeata</taxon>
        <taxon>Apoidea</taxon>
        <taxon>Anthophila</taxon>
        <taxon>Apidae</taxon>
        <taxon>Bombus</taxon>
        <taxon>Pyrobombus</taxon>
    </lineage>
</organism>
<feature type="transmembrane region" description="Helical" evidence="11">
    <location>
        <begin position="530"/>
        <end position="549"/>
    </location>
</feature>
<comment type="subcellular location">
    <subcellularLocation>
        <location evidence="1">Endoplasmic reticulum membrane</location>
        <topology evidence="1">Multi-pass membrane protein</topology>
    </subcellularLocation>
</comment>
<feature type="transmembrane region" description="Helical" evidence="11">
    <location>
        <begin position="488"/>
        <end position="509"/>
    </location>
</feature>
<feature type="transmembrane region" description="Helical" evidence="11">
    <location>
        <begin position="584"/>
        <end position="602"/>
    </location>
</feature>
<evidence type="ECO:0000256" key="8">
    <source>
        <dbReference type="ARBA" id="ARBA00022989"/>
    </source>
</evidence>
<keyword evidence="8 11" id="KW-1133">Transmembrane helix</keyword>
<feature type="transmembrane region" description="Helical" evidence="11">
    <location>
        <begin position="12"/>
        <end position="35"/>
    </location>
</feature>
<evidence type="ECO:0000313" key="14">
    <source>
        <dbReference type="RefSeq" id="XP_033366803.1"/>
    </source>
</evidence>
<evidence type="ECO:0000313" key="13">
    <source>
        <dbReference type="Proteomes" id="UP000504631"/>
    </source>
</evidence>
<dbReference type="Gene3D" id="3.40.720.10">
    <property type="entry name" value="Alkaline Phosphatase, subunit A"/>
    <property type="match status" value="1"/>
</dbReference>
<dbReference type="GO" id="GO:0006506">
    <property type="term" value="P:GPI anchor biosynthetic process"/>
    <property type="evidence" value="ECO:0007669"/>
    <property type="project" value="UniProtKB-UniPathway"/>
</dbReference>
<keyword evidence="7" id="KW-0256">Endoplasmic reticulum</keyword>
<evidence type="ECO:0000256" key="5">
    <source>
        <dbReference type="ARBA" id="ARBA00022679"/>
    </source>
</evidence>
<dbReference type="InterPro" id="IPR037674">
    <property type="entry name" value="PIG-G_N"/>
</dbReference>
<dbReference type="AlphaFoldDB" id="A0A6J3LMU7"/>
<feature type="transmembrane region" description="Helical" evidence="11">
    <location>
        <begin position="427"/>
        <end position="446"/>
    </location>
</feature>
<keyword evidence="4" id="KW-0337">GPI-anchor biosynthesis</keyword>
<feature type="transmembrane region" description="Helical" evidence="11">
    <location>
        <begin position="458"/>
        <end position="476"/>
    </location>
</feature>
<dbReference type="Proteomes" id="UP000504631">
    <property type="component" value="Unplaced"/>
</dbReference>
<feature type="domain" description="GPI ethanolamine phosphate transferase 2 C-terminal" evidence="12">
    <location>
        <begin position="523"/>
        <end position="907"/>
    </location>
</feature>
<keyword evidence="10" id="KW-0325">Glycoprotein</keyword>
<dbReference type="GO" id="GO:0005789">
    <property type="term" value="C:endoplasmic reticulum membrane"/>
    <property type="evidence" value="ECO:0007669"/>
    <property type="project" value="UniProtKB-SubCell"/>
</dbReference>
<feature type="transmembrane region" description="Helical" evidence="11">
    <location>
        <begin position="818"/>
        <end position="838"/>
    </location>
</feature>
<evidence type="ECO:0000256" key="9">
    <source>
        <dbReference type="ARBA" id="ARBA00023136"/>
    </source>
</evidence>
<feature type="transmembrane region" description="Helical" evidence="11">
    <location>
        <begin position="722"/>
        <end position="742"/>
    </location>
</feature>
<dbReference type="Pfam" id="PF01663">
    <property type="entry name" value="Phosphodiest"/>
    <property type="match status" value="1"/>
</dbReference>
<dbReference type="PANTHER" id="PTHR23072:SF0">
    <property type="entry name" value="GPI ETHANOLAMINE PHOSPHATE TRANSFERASE 2"/>
    <property type="match status" value="1"/>
</dbReference>
<evidence type="ECO:0000256" key="6">
    <source>
        <dbReference type="ARBA" id="ARBA00022692"/>
    </source>
</evidence>
<dbReference type="GO" id="GO:0051267">
    <property type="term" value="F:CP2 mannose-ethanolamine phosphotransferase activity"/>
    <property type="evidence" value="ECO:0007669"/>
    <property type="project" value="TreeGrafter"/>
</dbReference>
<feature type="transmembrane region" description="Helical" evidence="11">
    <location>
        <begin position="657"/>
        <end position="674"/>
    </location>
</feature>
<keyword evidence="13" id="KW-1185">Reference proteome</keyword>
<evidence type="ECO:0000256" key="10">
    <source>
        <dbReference type="ARBA" id="ARBA00023180"/>
    </source>
</evidence>
<comment type="pathway">
    <text evidence="2">Glycolipid biosynthesis; glycosylphosphatidylinositol-anchor biosynthesis.</text>
</comment>
<accession>A0A6J3LMU7</accession>
<evidence type="ECO:0000256" key="11">
    <source>
        <dbReference type="SAM" id="Phobius"/>
    </source>
</evidence>
<dbReference type="RefSeq" id="XP_033366803.1">
    <property type="nucleotide sequence ID" value="XM_033510912.1"/>
</dbReference>
<evidence type="ECO:0000256" key="2">
    <source>
        <dbReference type="ARBA" id="ARBA00004687"/>
    </source>
</evidence>
<evidence type="ECO:0000256" key="7">
    <source>
        <dbReference type="ARBA" id="ARBA00022824"/>
    </source>
</evidence>
<dbReference type="InterPro" id="IPR045687">
    <property type="entry name" value="PIGG/GPI7_C"/>
</dbReference>
<reference evidence="14" key="1">
    <citation type="submission" date="2025-08" db="UniProtKB">
        <authorList>
            <consortium name="RefSeq"/>
        </authorList>
    </citation>
    <scope>IDENTIFICATION</scope>
    <source>
        <tissue evidence="14">Muscle</tissue>
    </source>
</reference>
<feature type="transmembrane region" description="Helical" evidence="11">
    <location>
        <begin position="555"/>
        <end position="572"/>
    </location>
</feature>
<gene>
    <name evidence="14" type="primary">LOC117243427</name>
</gene>
<dbReference type="UniPathway" id="UPA00196"/>
<feature type="transmembrane region" description="Helical" evidence="11">
    <location>
        <begin position="859"/>
        <end position="880"/>
    </location>
</feature>
<feature type="transmembrane region" description="Helical" evidence="11">
    <location>
        <begin position="694"/>
        <end position="710"/>
    </location>
</feature>
<dbReference type="KEGG" id="bvk:117243427"/>
<keyword evidence="5 14" id="KW-0808">Transferase</keyword>
<keyword evidence="9 11" id="KW-0472">Membrane</keyword>
<feature type="transmembrane region" description="Helical" evidence="11">
    <location>
        <begin position="629"/>
        <end position="645"/>
    </location>
</feature>
<protein>
    <submittedName>
        <fullName evidence="14">GPI ethanolamine phosphate transferase 2</fullName>
    </submittedName>
</protein>
<dbReference type="CTD" id="35685"/>
<dbReference type="InterPro" id="IPR039527">
    <property type="entry name" value="PIGG/GPI7"/>
</dbReference>